<sequence>MERTVVKKVCGMPAVDGAGVHLVRVLGPGTVDDFDPILMLDSFDSENPDDYTAGFPMHPHRGIETVSYVYKGRMRHGDSLGNVDEIADGEVQWMCAGSGIMHEEAVPAAERLLGVQLWLNLPAAEKMSKPTYRSIKNDEIREIGFEGGFLRLLTGSFDGVQGVTGGHLPLDYYDIHLNEGGTFSLGVDPDSSIMVFTLLGSVAIAGERIAPKTAAKLSPGDSVAISAVDGPAQVLFMRSRALGEPVAWGGPIVMNTHEQLVRANRDLALGTFVRDSIDFRA</sequence>
<protein>
    <submittedName>
        <fullName evidence="6">Pirin family protein</fullName>
    </submittedName>
</protein>
<feature type="binding site" evidence="2">
    <location>
        <position position="102"/>
    </location>
    <ligand>
        <name>Fe cation</name>
        <dbReference type="ChEBI" id="CHEBI:24875"/>
    </ligand>
</feature>
<dbReference type="CDD" id="cd02909">
    <property type="entry name" value="cupin_pirin_N"/>
    <property type="match status" value="1"/>
</dbReference>
<comment type="cofactor">
    <cofactor evidence="2">
        <name>Fe cation</name>
        <dbReference type="ChEBI" id="CHEBI:24875"/>
    </cofactor>
    <text evidence="2">Binds 1 Fe cation per subunit.</text>
</comment>
<comment type="similarity">
    <text evidence="1 3">Belongs to the pirin family.</text>
</comment>
<feature type="binding site" evidence="2">
    <location>
        <position position="58"/>
    </location>
    <ligand>
        <name>Fe cation</name>
        <dbReference type="ChEBI" id="CHEBI:24875"/>
    </ligand>
</feature>
<keyword evidence="2" id="KW-0479">Metal-binding</keyword>
<dbReference type="EMBL" id="JAGZSV010000001">
    <property type="protein sequence ID" value="MBS6939881.1"/>
    <property type="molecule type" value="Genomic_DNA"/>
</dbReference>
<evidence type="ECO:0000259" key="4">
    <source>
        <dbReference type="Pfam" id="PF02678"/>
    </source>
</evidence>
<evidence type="ECO:0000313" key="7">
    <source>
        <dbReference type="Proteomes" id="UP000727506"/>
    </source>
</evidence>
<feature type="binding site" evidence="2">
    <location>
        <position position="60"/>
    </location>
    <ligand>
        <name>Fe cation</name>
        <dbReference type="ChEBI" id="CHEBI:24875"/>
    </ligand>
</feature>
<dbReference type="InterPro" id="IPR012093">
    <property type="entry name" value="Pirin"/>
</dbReference>
<dbReference type="Proteomes" id="UP000727506">
    <property type="component" value="Unassembled WGS sequence"/>
</dbReference>
<dbReference type="Gene3D" id="2.60.120.10">
    <property type="entry name" value="Jelly Rolls"/>
    <property type="match status" value="2"/>
</dbReference>
<reference evidence="6" key="1">
    <citation type="submission" date="2021-02" db="EMBL/GenBank/DDBJ databases">
        <title>Infant gut strain persistence is associated with maternal origin, phylogeny, and functional potential including surface adhesion and iron acquisition.</title>
        <authorList>
            <person name="Lou Y.C."/>
        </authorList>
    </citation>
    <scope>NUCLEOTIDE SEQUENCE</scope>
    <source>
        <strain evidence="6">L2_039_000G1_dasL2_039_000G1_concoct_11</strain>
    </source>
</reference>
<dbReference type="SUPFAM" id="SSF51182">
    <property type="entry name" value="RmlC-like cupins"/>
    <property type="match status" value="1"/>
</dbReference>
<accession>A0A943US90</accession>
<dbReference type="InterPro" id="IPR011051">
    <property type="entry name" value="RmlC_Cupin_sf"/>
</dbReference>
<gene>
    <name evidence="6" type="ORF">KH142_00040</name>
</gene>
<feature type="domain" description="Pirin C-terminal" evidence="5">
    <location>
        <begin position="172"/>
        <end position="272"/>
    </location>
</feature>
<evidence type="ECO:0000313" key="6">
    <source>
        <dbReference type="EMBL" id="MBS6939881.1"/>
    </source>
</evidence>
<dbReference type="AlphaFoldDB" id="A0A943US90"/>
<feature type="domain" description="Pirin N-terminal" evidence="4">
    <location>
        <begin position="25"/>
        <end position="119"/>
    </location>
</feature>
<dbReference type="PANTHER" id="PTHR13903">
    <property type="entry name" value="PIRIN-RELATED"/>
    <property type="match status" value="1"/>
</dbReference>
<keyword evidence="2" id="KW-0408">Iron</keyword>
<evidence type="ECO:0000256" key="2">
    <source>
        <dbReference type="PIRSR" id="PIRSR006232-1"/>
    </source>
</evidence>
<proteinExistence type="inferred from homology"/>
<dbReference type="Pfam" id="PF02678">
    <property type="entry name" value="Pirin"/>
    <property type="match status" value="1"/>
</dbReference>
<evidence type="ECO:0000259" key="5">
    <source>
        <dbReference type="Pfam" id="PF05726"/>
    </source>
</evidence>
<evidence type="ECO:0000256" key="1">
    <source>
        <dbReference type="ARBA" id="ARBA00008416"/>
    </source>
</evidence>
<feature type="binding site" evidence="2">
    <location>
        <position position="104"/>
    </location>
    <ligand>
        <name>Fe cation</name>
        <dbReference type="ChEBI" id="CHEBI:24875"/>
    </ligand>
</feature>
<dbReference type="InterPro" id="IPR014710">
    <property type="entry name" value="RmlC-like_jellyroll"/>
</dbReference>
<dbReference type="Pfam" id="PF05726">
    <property type="entry name" value="Pirin_C"/>
    <property type="match status" value="1"/>
</dbReference>
<name>A0A943US90_9ACTN</name>
<dbReference type="PIRSF" id="PIRSF006232">
    <property type="entry name" value="Pirin"/>
    <property type="match status" value="1"/>
</dbReference>
<comment type="caution">
    <text evidence="6">The sequence shown here is derived from an EMBL/GenBank/DDBJ whole genome shotgun (WGS) entry which is preliminary data.</text>
</comment>
<dbReference type="CDD" id="cd02247">
    <property type="entry name" value="cupin_pirin_C"/>
    <property type="match status" value="1"/>
</dbReference>
<evidence type="ECO:0000256" key="3">
    <source>
        <dbReference type="RuleBase" id="RU003457"/>
    </source>
</evidence>
<organism evidence="6 7">
    <name type="scientific">Slackia piriformis</name>
    <dbReference type="NCBI Taxonomy" id="626934"/>
    <lineage>
        <taxon>Bacteria</taxon>
        <taxon>Bacillati</taxon>
        <taxon>Actinomycetota</taxon>
        <taxon>Coriobacteriia</taxon>
        <taxon>Eggerthellales</taxon>
        <taxon>Eggerthellaceae</taxon>
        <taxon>Slackia</taxon>
    </lineage>
</organism>
<dbReference type="InterPro" id="IPR008778">
    <property type="entry name" value="Pirin_C_dom"/>
</dbReference>
<dbReference type="PANTHER" id="PTHR13903:SF8">
    <property type="entry name" value="PIRIN"/>
    <property type="match status" value="1"/>
</dbReference>
<dbReference type="GO" id="GO:0046872">
    <property type="term" value="F:metal ion binding"/>
    <property type="evidence" value="ECO:0007669"/>
    <property type="project" value="UniProtKB-KW"/>
</dbReference>
<dbReference type="InterPro" id="IPR003829">
    <property type="entry name" value="Pirin_N_dom"/>
</dbReference>